<gene>
    <name evidence="4" type="ORF">SAMN02745191_1829</name>
</gene>
<dbReference type="Proteomes" id="UP000243297">
    <property type="component" value="Unassembled WGS sequence"/>
</dbReference>
<dbReference type="RefSeq" id="WP_078712235.1">
    <property type="nucleotide sequence ID" value="NZ_FUWY01000005.1"/>
</dbReference>
<dbReference type="GO" id="GO:0003700">
    <property type="term" value="F:DNA-binding transcription factor activity"/>
    <property type="evidence" value="ECO:0007669"/>
    <property type="project" value="InterPro"/>
</dbReference>
<protein>
    <recommendedName>
        <fullName evidence="3">HTH araC/xylS-type domain-containing protein</fullName>
    </recommendedName>
</protein>
<reference evidence="5" key="1">
    <citation type="submission" date="2017-02" db="EMBL/GenBank/DDBJ databases">
        <authorList>
            <person name="Varghese N."/>
            <person name="Submissions S."/>
        </authorList>
    </citation>
    <scope>NUCLEOTIDE SEQUENCE [LARGE SCALE GENOMIC DNA]</scope>
    <source>
        <strain evidence="5">ATCC 25662</strain>
    </source>
</reference>
<keyword evidence="1" id="KW-0805">Transcription regulation</keyword>
<dbReference type="EMBL" id="FUWY01000005">
    <property type="protein sequence ID" value="SJZ85196.1"/>
    <property type="molecule type" value="Genomic_DNA"/>
</dbReference>
<sequence>MEQIQLLQNAINYIKEHLLESINYKDIAYKYGYETLESFSKAFSRFFCELPIIHFKTGILNLVTVELSFICEIC</sequence>
<dbReference type="STRING" id="118967.SAMN02745191_1829"/>
<evidence type="ECO:0000256" key="1">
    <source>
        <dbReference type="ARBA" id="ARBA00023015"/>
    </source>
</evidence>
<organism evidence="4 5">
    <name type="scientific">Anaerorhabdus furcosa</name>
    <dbReference type="NCBI Taxonomy" id="118967"/>
    <lineage>
        <taxon>Bacteria</taxon>
        <taxon>Bacillati</taxon>
        <taxon>Bacillota</taxon>
        <taxon>Erysipelotrichia</taxon>
        <taxon>Erysipelotrichales</taxon>
        <taxon>Erysipelotrichaceae</taxon>
        <taxon>Anaerorhabdus</taxon>
    </lineage>
</organism>
<dbReference type="PROSITE" id="PS01124">
    <property type="entry name" value="HTH_ARAC_FAMILY_2"/>
    <property type="match status" value="1"/>
</dbReference>
<keyword evidence="2" id="KW-0804">Transcription</keyword>
<evidence type="ECO:0000313" key="5">
    <source>
        <dbReference type="Proteomes" id="UP000243297"/>
    </source>
</evidence>
<keyword evidence="5" id="KW-1185">Reference proteome</keyword>
<dbReference type="Gene3D" id="1.10.10.60">
    <property type="entry name" value="Homeodomain-like"/>
    <property type="match status" value="1"/>
</dbReference>
<dbReference type="SUPFAM" id="SSF46689">
    <property type="entry name" value="Homeodomain-like"/>
    <property type="match status" value="1"/>
</dbReference>
<feature type="domain" description="HTH araC/xylS-type" evidence="3">
    <location>
        <begin position="1"/>
        <end position="57"/>
    </location>
</feature>
<dbReference type="AlphaFoldDB" id="A0A1T4P1N8"/>
<dbReference type="GO" id="GO:0043565">
    <property type="term" value="F:sequence-specific DNA binding"/>
    <property type="evidence" value="ECO:0007669"/>
    <property type="project" value="InterPro"/>
</dbReference>
<evidence type="ECO:0000313" key="4">
    <source>
        <dbReference type="EMBL" id="SJZ85196.1"/>
    </source>
</evidence>
<dbReference type="InterPro" id="IPR009057">
    <property type="entry name" value="Homeodomain-like_sf"/>
</dbReference>
<dbReference type="InterPro" id="IPR018060">
    <property type="entry name" value="HTH_AraC"/>
</dbReference>
<evidence type="ECO:0000256" key="2">
    <source>
        <dbReference type="ARBA" id="ARBA00023163"/>
    </source>
</evidence>
<evidence type="ECO:0000259" key="3">
    <source>
        <dbReference type="PROSITE" id="PS01124"/>
    </source>
</evidence>
<accession>A0A1T4P1N8</accession>
<proteinExistence type="predicted"/>
<name>A0A1T4P1N8_9FIRM</name>